<dbReference type="OrthoDB" id="5328903at2"/>
<dbReference type="GeneID" id="36133975"/>
<comment type="caution">
    <text evidence="1">Lacks conserved residue(s) required for the propagation of feature annotation.</text>
</comment>
<dbReference type="Gene3D" id="3.40.50.2300">
    <property type="match status" value="1"/>
</dbReference>
<dbReference type="RefSeq" id="WP_013468680.1">
    <property type="nucleotide sequence ID" value="NC_014810.2"/>
</dbReference>
<dbReference type="PROSITE" id="PS50110">
    <property type="entry name" value="RESPONSE_REGULATORY"/>
    <property type="match status" value="1"/>
</dbReference>
<dbReference type="CDD" id="cd00156">
    <property type="entry name" value="REC"/>
    <property type="match status" value="1"/>
</dbReference>
<name>E7AD43_HELFC</name>
<dbReference type="STRING" id="936155.HFELIS_02240"/>
<dbReference type="InterPro" id="IPR011006">
    <property type="entry name" value="CheY-like_superfamily"/>
</dbReference>
<dbReference type="HOGENOM" id="CLU_939035_0_0_7"/>
<sequence length="293" mass="33896">MKKVETALIVEDEVHLAQSIANALTGIGYHCQVVSSIFHNFKEDYDVVLISAKVCVDRCAHFVRKNSDSITIMMTNFISEDSVNRPLQAGAKDYILKPFKMEDLIRRINYHKAYKEILNRVRLYDKYLDAMITQRNFSPHMERSLPLIIRSHTQNNADIFALHYARTHHLNLEFISLKDVSLENIQGTVYATHLEALKPSERDRCLKILGKRNAIISFVGVGSLDFENVIDLEDHQEMGMPLELLSIQDYEKNAIVQFSPCYTDTELAKHLGISRKSLWEKRRRYNLPRKSNV</sequence>
<dbReference type="eggNOG" id="COG2204">
    <property type="taxonomic scope" value="Bacteria"/>
</dbReference>
<dbReference type="SUPFAM" id="SSF52172">
    <property type="entry name" value="CheY-like"/>
    <property type="match status" value="1"/>
</dbReference>
<proteinExistence type="predicted"/>
<evidence type="ECO:0000256" key="1">
    <source>
        <dbReference type="PROSITE-ProRule" id="PRU00169"/>
    </source>
</evidence>
<evidence type="ECO:0000313" key="4">
    <source>
        <dbReference type="Proteomes" id="UP000007934"/>
    </source>
</evidence>
<dbReference type="AlphaFoldDB" id="E7AD43"/>
<gene>
    <name evidence="3" type="ordered locus">Hfelis_02240</name>
</gene>
<dbReference type="Proteomes" id="UP000007934">
    <property type="component" value="Chromosome"/>
</dbReference>
<evidence type="ECO:0000259" key="2">
    <source>
        <dbReference type="PROSITE" id="PS50110"/>
    </source>
</evidence>
<protein>
    <submittedName>
        <fullName evidence="3">Possible two-component regulator/Response regulator</fullName>
    </submittedName>
</protein>
<dbReference type="KEGG" id="hfe:HFELIS_02240"/>
<dbReference type="GO" id="GO:0000160">
    <property type="term" value="P:phosphorelay signal transduction system"/>
    <property type="evidence" value="ECO:0007669"/>
    <property type="project" value="InterPro"/>
</dbReference>
<dbReference type="InterPro" id="IPR001789">
    <property type="entry name" value="Sig_transdc_resp-reg_receiver"/>
</dbReference>
<dbReference type="SMART" id="SM00448">
    <property type="entry name" value="REC"/>
    <property type="match status" value="1"/>
</dbReference>
<evidence type="ECO:0000313" key="3">
    <source>
        <dbReference type="EMBL" id="CBY82308.1"/>
    </source>
</evidence>
<reference evidence="3 4" key="1">
    <citation type="journal article" date="2011" name="Genome Biol. Evol.">
        <title>Comparative whole genome sequence analysis of the carcinogenic bacterial model pathogen Helicobacter felis.</title>
        <authorList>
            <person name="Arnold I.C."/>
            <person name="Zigova Z."/>
            <person name="Holden M."/>
            <person name="Lawley T.D."/>
            <person name="Rad R."/>
            <person name="Dougan G."/>
            <person name="Falkow S."/>
            <person name="Bentley S.D."/>
            <person name="Muller A."/>
        </authorList>
    </citation>
    <scope>NUCLEOTIDE SEQUENCE [LARGE SCALE GENOMIC DNA]</scope>
    <source>
        <strain evidence="4">ATCC 49179 / CCUG 28539 / NCTC 12436 / CS1</strain>
    </source>
</reference>
<accession>E7AD43</accession>
<keyword evidence="4" id="KW-1185">Reference proteome</keyword>
<feature type="domain" description="Response regulatory" evidence="2">
    <location>
        <begin position="6"/>
        <end position="112"/>
    </location>
</feature>
<organism evidence="3 4">
    <name type="scientific">Helicobacter felis (strain ATCC 49179 / CCUG 28539 / NCTC 12436 / CS1)</name>
    <dbReference type="NCBI Taxonomy" id="936155"/>
    <lineage>
        <taxon>Bacteria</taxon>
        <taxon>Pseudomonadati</taxon>
        <taxon>Campylobacterota</taxon>
        <taxon>Epsilonproteobacteria</taxon>
        <taxon>Campylobacterales</taxon>
        <taxon>Helicobacteraceae</taxon>
        <taxon>Helicobacter</taxon>
    </lineage>
</organism>
<dbReference type="EMBL" id="FQ670179">
    <property type="protein sequence ID" value="CBY82308.1"/>
    <property type="molecule type" value="Genomic_DNA"/>
</dbReference>
<dbReference type="Pfam" id="PF00072">
    <property type="entry name" value="Response_reg"/>
    <property type="match status" value="1"/>
</dbReference>